<keyword evidence="3" id="KW-1185">Reference proteome</keyword>
<feature type="compositionally biased region" description="Low complexity" evidence="1">
    <location>
        <begin position="191"/>
        <end position="210"/>
    </location>
</feature>
<dbReference type="KEGG" id="pchm:VFPPC_13754"/>
<organism evidence="2 3">
    <name type="scientific">Pochonia chlamydosporia 170</name>
    <dbReference type="NCBI Taxonomy" id="1380566"/>
    <lineage>
        <taxon>Eukaryota</taxon>
        <taxon>Fungi</taxon>
        <taxon>Dikarya</taxon>
        <taxon>Ascomycota</taxon>
        <taxon>Pezizomycotina</taxon>
        <taxon>Sordariomycetes</taxon>
        <taxon>Hypocreomycetidae</taxon>
        <taxon>Hypocreales</taxon>
        <taxon>Clavicipitaceae</taxon>
        <taxon>Pochonia</taxon>
    </lineage>
</organism>
<feature type="compositionally biased region" description="Basic residues" evidence="1">
    <location>
        <begin position="111"/>
        <end position="121"/>
    </location>
</feature>
<comment type="caution">
    <text evidence="2">The sequence shown here is derived from an EMBL/GenBank/DDBJ whole genome shotgun (WGS) entry which is preliminary data.</text>
</comment>
<evidence type="ECO:0000256" key="1">
    <source>
        <dbReference type="SAM" id="MobiDB-lite"/>
    </source>
</evidence>
<dbReference type="GeneID" id="28855520"/>
<feature type="compositionally biased region" description="Polar residues" evidence="1">
    <location>
        <begin position="72"/>
        <end position="85"/>
    </location>
</feature>
<proteinExistence type="predicted"/>
<dbReference type="AlphaFoldDB" id="A0A179FU59"/>
<dbReference type="RefSeq" id="XP_018145747.1">
    <property type="nucleotide sequence ID" value="XM_018291526.1"/>
</dbReference>
<reference evidence="2 3" key="1">
    <citation type="journal article" date="2016" name="PLoS Pathog.">
        <title>Biosynthesis of antibiotic leucinostatins in bio-control fungus Purpureocillium lilacinum and their inhibition on phytophthora revealed by genome mining.</title>
        <authorList>
            <person name="Wang G."/>
            <person name="Liu Z."/>
            <person name="Lin R."/>
            <person name="Li E."/>
            <person name="Mao Z."/>
            <person name="Ling J."/>
            <person name="Yang Y."/>
            <person name="Yin W.B."/>
            <person name="Xie B."/>
        </authorList>
    </citation>
    <scope>NUCLEOTIDE SEQUENCE [LARGE SCALE GENOMIC DNA]</scope>
    <source>
        <strain evidence="2">170</strain>
    </source>
</reference>
<evidence type="ECO:0000313" key="3">
    <source>
        <dbReference type="Proteomes" id="UP000078397"/>
    </source>
</evidence>
<feature type="region of interest" description="Disordered" evidence="1">
    <location>
        <begin position="111"/>
        <end position="255"/>
    </location>
</feature>
<protein>
    <submittedName>
        <fullName evidence="2">RNA polymerase II accessory factor, Cdc73</fullName>
    </submittedName>
</protein>
<accession>A0A179FU59</accession>
<dbReference type="OrthoDB" id="4961413at2759"/>
<feature type="compositionally biased region" description="Polar residues" evidence="1">
    <location>
        <begin position="145"/>
        <end position="160"/>
    </location>
</feature>
<feature type="region of interest" description="Disordered" evidence="1">
    <location>
        <begin position="1"/>
        <end position="85"/>
    </location>
</feature>
<name>A0A179FU59_METCM</name>
<dbReference type="EMBL" id="LSBJ02000003">
    <property type="protein sequence ID" value="OAQ68897.1"/>
    <property type="molecule type" value="Genomic_DNA"/>
</dbReference>
<gene>
    <name evidence="2" type="ORF">VFPPC_13754</name>
</gene>
<dbReference type="STRING" id="1380566.A0A179FU59"/>
<sequence>MQPQKDGDIAGPEVNALSPDAALHTPSIRSGRSRRSEKSDNPQQADAIESKMKPTEQNTMDENDHDQKPESCSHSSTRPQWTSVWSHGIGKTGAWLKEELVHSKLSHKIFGRAPSHRKHPRQSICGISNSSRRGSKCAHKDMQDMFQSTNNSSRSANSQFPGGEAVRVSTPPLDEDTADGKPRGFFTSMTPPDHNSNSSPSPTQSSTQSSPHHGLRRNSLASQPREWWDPMPRRNNRRQQKKEPSAEDFAFDVPEHLPSSPLCPANGRHKSGGKGVCVYHGRRRAKSSLRDAGGRGSTAAFTGGFY</sequence>
<dbReference type="Proteomes" id="UP000078397">
    <property type="component" value="Unassembled WGS sequence"/>
</dbReference>
<evidence type="ECO:0000313" key="2">
    <source>
        <dbReference type="EMBL" id="OAQ68897.1"/>
    </source>
</evidence>